<keyword evidence="2" id="KW-1185">Reference proteome</keyword>
<accession>A0A9D4BM88</accession>
<proteinExistence type="predicted"/>
<gene>
    <name evidence="1" type="ORF">DPMN_068481</name>
</gene>
<reference evidence="1" key="1">
    <citation type="journal article" date="2019" name="bioRxiv">
        <title>The Genome of the Zebra Mussel, Dreissena polymorpha: A Resource for Invasive Species Research.</title>
        <authorList>
            <person name="McCartney M.A."/>
            <person name="Auch B."/>
            <person name="Kono T."/>
            <person name="Mallez S."/>
            <person name="Zhang Y."/>
            <person name="Obille A."/>
            <person name="Becker A."/>
            <person name="Abrahante J.E."/>
            <person name="Garbe J."/>
            <person name="Badalamenti J.P."/>
            <person name="Herman A."/>
            <person name="Mangelson H."/>
            <person name="Liachko I."/>
            <person name="Sullivan S."/>
            <person name="Sone E.D."/>
            <person name="Koren S."/>
            <person name="Silverstein K.A.T."/>
            <person name="Beckman K.B."/>
            <person name="Gohl D.M."/>
        </authorList>
    </citation>
    <scope>NUCLEOTIDE SEQUENCE</scope>
    <source>
        <strain evidence="1">Duluth1</strain>
        <tissue evidence="1">Whole animal</tissue>
    </source>
</reference>
<evidence type="ECO:0000313" key="1">
    <source>
        <dbReference type="EMBL" id="KAH3709021.1"/>
    </source>
</evidence>
<organism evidence="1 2">
    <name type="scientific">Dreissena polymorpha</name>
    <name type="common">Zebra mussel</name>
    <name type="synonym">Mytilus polymorpha</name>
    <dbReference type="NCBI Taxonomy" id="45954"/>
    <lineage>
        <taxon>Eukaryota</taxon>
        <taxon>Metazoa</taxon>
        <taxon>Spiralia</taxon>
        <taxon>Lophotrochozoa</taxon>
        <taxon>Mollusca</taxon>
        <taxon>Bivalvia</taxon>
        <taxon>Autobranchia</taxon>
        <taxon>Heteroconchia</taxon>
        <taxon>Euheterodonta</taxon>
        <taxon>Imparidentia</taxon>
        <taxon>Neoheterodontei</taxon>
        <taxon>Myida</taxon>
        <taxon>Dreissenoidea</taxon>
        <taxon>Dreissenidae</taxon>
        <taxon>Dreissena</taxon>
    </lineage>
</organism>
<dbReference type="Proteomes" id="UP000828390">
    <property type="component" value="Unassembled WGS sequence"/>
</dbReference>
<name>A0A9D4BM88_DREPO</name>
<dbReference type="EMBL" id="JAIWYP010000014">
    <property type="protein sequence ID" value="KAH3709021.1"/>
    <property type="molecule type" value="Genomic_DNA"/>
</dbReference>
<sequence length="66" mass="7628">MLEGPDILLVYDLPNCLHTKCPEWPVSHGTYWPGGGYLDRYTTGLDTGHHQAINDLYKRSEMREKH</sequence>
<protein>
    <submittedName>
        <fullName evidence="1">Uncharacterized protein</fullName>
    </submittedName>
</protein>
<comment type="caution">
    <text evidence="1">The sequence shown here is derived from an EMBL/GenBank/DDBJ whole genome shotgun (WGS) entry which is preliminary data.</text>
</comment>
<dbReference type="AlphaFoldDB" id="A0A9D4BM88"/>
<evidence type="ECO:0000313" key="2">
    <source>
        <dbReference type="Proteomes" id="UP000828390"/>
    </source>
</evidence>
<reference evidence="1" key="2">
    <citation type="submission" date="2020-11" db="EMBL/GenBank/DDBJ databases">
        <authorList>
            <person name="McCartney M.A."/>
            <person name="Auch B."/>
            <person name="Kono T."/>
            <person name="Mallez S."/>
            <person name="Becker A."/>
            <person name="Gohl D.M."/>
            <person name="Silverstein K.A.T."/>
            <person name="Koren S."/>
            <person name="Bechman K.B."/>
            <person name="Herman A."/>
            <person name="Abrahante J.E."/>
            <person name="Garbe J."/>
        </authorList>
    </citation>
    <scope>NUCLEOTIDE SEQUENCE</scope>
    <source>
        <strain evidence="1">Duluth1</strain>
        <tissue evidence="1">Whole animal</tissue>
    </source>
</reference>